<evidence type="ECO:0000313" key="2">
    <source>
        <dbReference type="EMBL" id="PFX15347.1"/>
    </source>
</evidence>
<protein>
    <recommendedName>
        <fullName evidence="4">Tyr recombinase domain-containing protein</fullName>
    </recommendedName>
</protein>
<dbReference type="PANTHER" id="PTHR35617:SF3">
    <property type="entry name" value="CORE-BINDING (CB) DOMAIN-CONTAINING PROTEIN"/>
    <property type="match status" value="1"/>
</dbReference>
<gene>
    <name evidence="2" type="ORF">AWC38_SpisGene20435</name>
</gene>
<name>A0A2B4RG79_STYPI</name>
<dbReference type="InterPro" id="IPR011010">
    <property type="entry name" value="DNA_brk_join_enz"/>
</dbReference>
<dbReference type="AlphaFoldDB" id="A0A2B4RG79"/>
<sequence>MIPKVLEKLEQDKATGVVVIPRWPTQVWYSMAMRMLISCPVLLQHSARLLMLPSHPQKVHPLYKKLDFFQRDQSSFSYRSSPDKLSCRTSQLSLQKHSRPGIHQKPIELEAFDQEPNLCVIRHLKDVDKASAHRGDTDRNKLLLSFQKSFKPVSKDAIARWIKNVLKDGGIDTTKFGAHSTRVASTSVASKAGTPLEAILESAGWSNCGAFAKFYQKPINAPCNFGSVLLEANTDCQTYFLLSLFMTTGL</sequence>
<dbReference type="Gene3D" id="1.10.443.10">
    <property type="entry name" value="Intergrase catalytic core"/>
    <property type="match status" value="1"/>
</dbReference>
<dbReference type="GO" id="GO:0015074">
    <property type="term" value="P:DNA integration"/>
    <property type="evidence" value="ECO:0007669"/>
    <property type="project" value="InterPro"/>
</dbReference>
<organism evidence="2 3">
    <name type="scientific">Stylophora pistillata</name>
    <name type="common">Smooth cauliflower coral</name>
    <dbReference type="NCBI Taxonomy" id="50429"/>
    <lineage>
        <taxon>Eukaryota</taxon>
        <taxon>Metazoa</taxon>
        <taxon>Cnidaria</taxon>
        <taxon>Anthozoa</taxon>
        <taxon>Hexacorallia</taxon>
        <taxon>Scleractinia</taxon>
        <taxon>Astrocoeniina</taxon>
        <taxon>Pocilloporidae</taxon>
        <taxon>Stylophora</taxon>
    </lineage>
</organism>
<dbReference type="InterPro" id="IPR013762">
    <property type="entry name" value="Integrase-like_cat_sf"/>
</dbReference>
<evidence type="ECO:0000256" key="1">
    <source>
        <dbReference type="ARBA" id="ARBA00023172"/>
    </source>
</evidence>
<evidence type="ECO:0000313" key="3">
    <source>
        <dbReference type="Proteomes" id="UP000225706"/>
    </source>
</evidence>
<dbReference type="Proteomes" id="UP000225706">
    <property type="component" value="Unassembled WGS sequence"/>
</dbReference>
<keyword evidence="1" id="KW-0233">DNA recombination</keyword>
<comment type="caution">
    <text evidence="2">The sequence shown here is derived from an EMBL/GenBank/DDBJ whole genome shotgun (WGS) entry which is preliminary data.</text>
</comment>
<proteinExistence type="predicted"/>
<accession>A0A2B4RG79</accession>
<keyword evidence="3" id="KW-1185">Reference proteome</keyword>
<dbReference type="EMBL" id="LSMT01000659">
    <property type="protein sequence ID" value="PFX15347.1"/>
    <property type="molecule type" value="Genomic_DNA"/>
</dbReference>
<dbReference type="SUPFAM" id="SSF56349">
    <property type="entry name" value="DNA breaking-rejoining enzymes"/>
    <property type="match status" value="1"/>
</dbReference>
<reference evidence="3" key="1">
    <citation type="journal article" date="2017" name="bioRxiv">
        <title>Comparative analysis of the genomes of Stylophora pistillata and Acropora digitifera provides evidence for extensive differences between species of corals.</title>
        <authorList>
            <person name="Voolstra C.R."/>
            <person name="Li Y."/>
            <person name="Liew Y.J."/>
            <person name="Baumgarten S."/>
            <person name="Zoccola D."/>
            <person name="Flot J.-F."/>
            <person name="Tambutte S."/>
            <person name="Allemand D."/>
            <person name="Aranda M."/>
        </authorList>
    </citation>
    <scope>NUCLEOTIDE SEQUENCE [LARGE SCALE GENOMIC DNA]</scope>
</reference>
<evidence type="ECO:0008006" key="4">
    <source>
        <dbReference type="Google" id="ProtNLM"/>
    </source>
</evidence>
<dbReference type="GO" id="GO:0003677">
    <property type="term" value="F:DNA binding"/>
    <property type="evidence" value="ECO:0007669"/>
    <property type="project" value="InterPro"/>
</dbReference>
<dbReference type="GO" id="GO:0006310">
    <property type="term" value="P:DNA recombination"/>
    <property type="evidence" value="ECO:0007669"/>
    <property type="project" value="UniProtKB-KW"/>
</dbReference>
<dbReference type="PANTHER" id="PTHR35617">
    <property type="entry name" value="PHAGE_INTEGRASE DOMAIN-CONTAINING PROTEIN"/>
    <property type="match status" value="1"/>
</dbReference>